<feature type="transmembrane region" description="Helical" evidence="1">
    <location>
        <begin position="33"/>
        <end position="51"/>
    </location>
</feature>
<sequence>MKELLRWVLLLLILIMFGGSLLSRETTSTYGNYRYIGIKLILFGIGVDFAFTYTDNFIGDFLGDNKINLVKH</sequence>
<feature type="chain" id="PRO_5036228939" evidence="2">
    <location>
        <begin position="24"/>
        <end position="72"/>
    </location>
</feature>
<reference evidence="3" key="1">
    <citation type="submission" date="2021-02" db="EMBL/GenBank/DDBJ databases">
        <authorList>
            <person name="Nowell W R."/>
        </authorList>
    </citation>
    <scope>NUCLEOTIDE SEQUENCE</scope>
</reference>
<dbReference type="Proteomes" id="UP000681722">
    <property type="component" value="Unassembled WGS sequence"/>
</dbReference>
<keyword evidence="1" id="KW-0472">Membrane</keyword>
<keyword evidence="5" id="KW-1185">Reference proteome</keyword>
<evidence type="ECO:0000313" key="4">
    <source>
        <dbReference type="EMBL" id="CAF4380412.1"/>
    </source>
</evidence>
<dbReference type="EMBL" id="CAJNOQ010023873">
    <property type="protein sequence ID" value="CAF1520950.1"/>
    <property type="molecule type" value="Genomic_DNA"/>
</dbReference>
<name>A0A815UD40_9BILA</name>
<evidence type="ECO:0000256" key="1">
    <source>
        <dbReference type="SAM" id="Phobius"/>
    </source>
</evidence>
<dbReference type="EMBL" id="CAJOBC010089432">
    <property type="protein sequence ID" value="CAF4380412.1"/>
    <property type="molecule type" value="Genomic_DNA"/>
</dbReference>
<feature type="signal peptide" evidence="2">
    <location>
        <begin position="1"/>
        <end position="23"/>
    </location>
</feature>
<dbReference type="Proteomes" id="UP000663829">
    <property type="component" value="Unassembled WGS sequence"/>
</dbReference>
<evidence type="ECO:0000313" key="3">
    <source>
        <dbReference type="EMBL" id="CAF1520950.1"/>
    </source>
</evidence>
<organism evidence="3 5">
    <name type="scientific">Didymodactylos carnosus</name>
    <dbReference type="NCBI Taxonomy" id="1234261"/>
    <lineage>
        <taxon>Eukaryota</taxon>
        <taxon>Metazoa</taxon>
        <taxon>Spiralia</taxon>
        <taxon>Gnathifera</taxon>
        <taxon>Rotifera</taxon>
        <taxon>Eurotatoria</taxon>
        <taxon>Bdelloidea</taxon>
        <taxon>Philodinida</taxon>
        <taxon>Philodinidae</taxon>
        <taxon>Didymodactylos</taxon>
    </lineage>
</organism>
<evidence type="ECO:0000313" key="5">
    <source>
        <dbReference type="Proteomes" id="UP000663829"/>
    </source>
</evidence>
<comment type="caution">
    <text evidence="3">The sequence shown here is derived from an EMBL/GenBank/DDBJ whole genome shotgun (WGS) entry which is preliminary data.</text>
</comment>
<protein>
    <submittedName>
        <fullName evidence="3">Uncharacterized protein</fullName>
    </submittedName>
</protein>
<proteinExistence type="predicted"/>
<evidence type="ECO:0000256" key="2">
    <source>
        <dbReference type="SAM" id="SignalP"/>
    </source>
</evidence>
<keyword evidence="1" id="KW-0812">Transmembrane</keyword>
<gene>
    <name evidence="3" type="ORF">GPM918_LOCUS37551</name>
    <name evidence="4" type="ORF">SRO942_LOCUS38325</name>
</gene>
<keyword evidence="1" id="KW-1133">Transmembrane helix</keyword>
<keyword evidence="2" id="KW-0732">Signal</keyword>
<dbReference type="AlphaFoldDB" id="A0A815UD40"/>
<accession>A0A815UD40</accession>